<accession>A0ABX2AZ29</accession>
<feature type="transmembrane region" description="Helical" evidence="1">
    <location>
        <begin position="253"/>
        <end position="274"/>
    </location>
</feature>
<dbReference type="Pfam" id="PF01757">
    <property type="entry name" value="Acyl_transf_3"/>
    <property type="match status" value="1"/>
</dbReference>
<feature type="transmembrane region" description="Helical" evidence="1">
    <location>
        <begin position="50"/>
        <end position="68"/>
    </location>
</feature>
<feature type="transmembrane region" description="Helical" evidence="1">
    <location>
        <begin position="80"/>
        <end position="101"/>
    </location>
</feature>
<name>A0ABX2AZ29_9BACT</name>
<keyword evidence="3" id="KW-0808">Transferase</keyword>
<keyword evidence="1" id="KW-0472">Membrane</keyword>
<dbReference type="InterPro" id="IPR002656">
    <property type="entry name" value="Acyl_transf_3_dom"/>
</dbReference>
<keyword evidence="4" id="KW-1185">Reference proteome</keyword>
<gene>
    <name evidence="3" type="ORF">HPS54_03035</name>
</gene>
<dbReference type="RefSeq" id="WP_172344001.1">
    <property type="nucleotide sequence ID" value="NZ_CASYYZ010000034.1"/>
</dbReference>
<keyword evidence="1" id="KW-0812">Transmembrane</keyword>
<dbReference type="Proteomes" id="UP000820977">
    <property type="component" value="Unassembled WGS sequence"/>
</dbReference>
<proteinExistence type="predicted"/>
<feature type="transmembrane region" description="Helical" evidence="1">
    <location>
        <begin position="23"/>
        <end position="44"/>
    </location>
</feature>
<organism evidence="3 4">
    <name type="scientific">Xylanibacter caecicola</name>
    <dbReference type="NCBI Taxonomy" id="2736294"/>
    <lineage>
        <taxon>Bacteria</taxon>
        <taxon>Pseudomonadati</taxon>
        <taxon>Bacteroidota</taxon>
        <taxon>Bacteroidia</taxon>
        <taxon>Bacteroidales</taxon>
        <taxon>Prevotellaceae</taxon>
        <taxon>Xylanibacter</taxon>
    </lineage>
</organism>
<feature type="transmembrane region" description="Helical" evidence="1">
    <location>
        <begin position="224"/>
        <end position="241"/>
    </location>
</feature>
<comment type="caution">
    <text evidence="3">The sequence shown here is derived from an EMBL/GenBank/DDBJ whole genome shotgun (WGS) entry which is preliminary data.</text>
</comment>
<feature type="transmembrane region" description="Helical" evidence="1">
    <location>
        <begin position="127"/>
        <end position="144"/>
    </location>
</feature>
<dbReference type="EMBL" id="JABKKJ010000003">
    <property type="protein sequence ID" value="NPE24504.1"/>
    <property type="molecule type" value="Genomic_DNA"/>
</dbReference>
<keyword evidence="3" id="KW-0012">Acyltransferase</keyword>
<feature type="transmembrane region" description="Helical" evidence="1">
    <location>
        <begin position="156"/>
        <end position="180"/>
    </location>
</feature>
<protein>
    <submittedName>
        <fullName evidence="3">Acyltransferase family protein</fullName>
    </submittedName>
</protein>
<keyword evidence="1" id="KW-1133">Transmembrane helix</keyword>
<dbReference type="InterPro" id="IPR052734">
    <property type="entry name" value="Nod_factor_acetyltransferase"/>
</dbReference>
<reference evidence="3 4" key="1">
    <citation type="submission" date="2020-05" db="EMBL/GenBank/DDBJ databases">
        <title>Distinct polysaccharide utilization as determinants for interspecies competition between intestinal Prevotella spp.</title>
        <authorList>
            <person name="Galvez E.J.C."/>
            <person name="Iljazovic A."/>
            <person name="Strowig T."/>
        </authorList>
    </citation>
    <scope>NUCLEOTIDE SEQUENCE [LARGE SCALE GENOMIC DNA]</scope>
    <source>
        <strain evidence="3 4">PCHR</strain>
    </source>
</reference>
<evidence type="ECO:0000259" key="2">
    <source>
        <dbReference type="Pfam" id="PF01757"/>
    </source>
</evidence>
<dbReference type="PANTHER" id="PTHR37312:SF1">
    <property type="entry name" value="MEMBRANE-BOUND ACYLTRANSFERASE YKRP-RELATED"/>
    <property type="match status" value="1"/>
</dbReference>
<evidence type="ECO:0000256" key="1">
    <source>
        <dbReference type="SAM" id="Phobius"/>
    </source>
</evidence>
<feature type="transmembrane region" description="Helical" evidence="1">
    <location>
        <begin position="286"/>
        <end position="307"/>
    </location>
</feature>
<feature type="domain" description="Acyltransferase 3" evidence="2">
    <location>
        <begin position="19"/>
        <end position="304"/>
    </location>
</feature>
<evidence type="ECO:0000313" key="4">
    <source>
        <dbReference type="Proteomes" id="UP000820977"/>
    </source>
</evidence>
<dbReference type="PANTHER" id="PTHR37312">
    <property type="entry name" value="MEMBRANE-BOUND ACYLTRANSFERASE YKRP-RELATED"/>
    <property type="match status" value="1"/>
</dbReference>
<dbReference type="GO" id="GO:0016746">
    <property type="term" value="F:acyltransferase activity"/>
    <property type="evidence" value="ECO:0007669"/>
    <property type="project" value="UniProtKB-KW"/>
</dbReference>
<evidence type="ECO:0000313" key="3">
    <source>
        <dbReference type="EMBL" id="NPE24504.1"/>
    </source>
</evidence>
<sequence length="324" mass="36460">MTEQHNAATAPGDSRRRIVEIDFIKAIMILLMIAFHIVFIGDTYPYAKKIVYTFHMPAFLIISGYMLNTGRSVRSYLLTLLWIFIPYTVMESGYTFMASLLPIREHVDNLTVGLLVEKILLHPLGPYWYLHTLMLCGLICFFVFRLPRITLLPRLVILALCYAFLSRCLHVVSLPCAFYFMAGVVLRHSGTPFLSFFRPSLLSAVPFVLIACMPACLDKSTPGGIAMVYLAMSLCLVLFGYCRGTVLRLMLFIGRNTLVLLLFSPVFTVLAKIYQPVLLRVEPTGMLFLAVSLAFAVAGCFFIAAIMDRLGISKCFFGKEQNLK</sequence>